<dbReference type="Gene3D" id="1.20.1250.20">
    <property type="entry name" value="MFS general substrate transporter like domains"/>
    <property type="match status" value="2"/>
</dbReference>
<evidence type="ECO:0000256" key="3">
    <source>
        <dbReference type="ARBA" id="ARBA00022448"/>
    </source>
</evidence>
<dbReference type="EMBL" id="BKCM01000011">
    <property type="protein sequence ID" value="GER01647.1"/>
    <property type="molecule type" value="Genomic_DNA"/>
</dbReference>
<gene>
    <name evidence="9" type="ORF">JCM17845_22700</name>
</gene>
<feature type="transmembrane region" description="Helical" evidence="7">
    <location>
        <begin position="165"/>
        <end position="184"/>
    </location>
</feature>
<feature type="transmembrane region" description="Helical" evidence="7">
    <location>
        <begin position="453"/>
        <end position="474"/>
    </location>
</feature>
<sequence length="534" mass="57955">MKARYVLPARIAEAFGAGSVYLERRVLAFLFFGFASGLPLGLVGETFRIRLTDAGVDFGTIGLTSLIGTAYAIKFLWAPFVDQIPLGPLTRRLGQRRGWMAASLVVLLALMVPLSLVDPGDALMVSILLAVGVAFASANFDIVVDAYRIEYLSDRQLAGGSAVHATAWYLGARLAAGVLVLWMADWAGWETAYLVASLTLLLGLLAVLMNGEPERKADEALAERQAEIDRFLEKKAHLSGPLEQALARLYVLVASPFIDLVRRYSWTLLPVLAFVVLFKFQDAFAGALSGPFVRDLGYEKTTIAFVYKGFGLGAVFIGMFVGGLMMSGLGLVRALWIAAALQIVSNFGFSWLYWMSELLSTGQHWVMMKTVGPALAAESSARIIDAQWGWLALVIGFENFASGMGNALFIVFLSRLVSDAYTATQYALLSAVALVARTFLAAPAGFVADGIGWFYFFILSGIVGVPGLLLLWILSRGSTLSGQIFAAQHRFGLRYCLEKATLLANSAVLGTLGNRRMWVHVLMALRNETVSIRA</sequence>
<evidence type="ECO:0000313" key="10">
    <source>
        <dbReference type="Proteomes" id="UP000325187"/>
    </source>
</evidence>
<evidence type="ECO:0000256" key="1">
    <source>
        <dbReference type="ARBA" id="ARBA00004141"/>
    </source>
</evidence>
<dbReference type="InterPro" id="IPR036259">
    <property type="entry name" value="MFS_trans_sf"/>
</dbReference>
<evidence type="ECO:0000256" key="6">
    <source>
        <dbReference type="ARBA" id="ARBA00023136"/>
    </source>
</evidence>
<dbReference type="PANTHER" id="PTHR12778">
    <property type="entry name" value="SOLUTE CARRIER FAMILY 33 ACETYL-COA TRANSPORTER -RELATED"/>
    <property type="match status" value="1"/>
</dbReference>
<feature type="transmembrane region" description="Helical" evidence="7">
    <location>
        <begin position="56"/>
        <end position="77"/>
    </location>
</feature>
<evidence type="ECO:0000313" key="9">
    <source>
        <dbReference type="EMBL" id="GER01647.1"/>
    </source>
</evidence>
<dbReference type="InterPro" id="IPR011701">
    <property type="entry name" value="MFS"/>
</dbReference>
<keyword evidence="6 7" id="KW-0472">Membrane</keyword>
<dbReference type="PROSITE" id="PS50850">
    <property type="entry name" value="MFS"/>
    <property type="match status" value="1"/>
</dbReference>
<comment type="similarity">
    <text evidence="2">Belongs to the major facilitator superfamily.</text>
</comment>
<evidence type="ECO:0000256" key="4">
    <source>
        <dbReference type="ARBA" id="ARBA00022692"/>
    </source>
</evidence>
<dbReference type="PANTHER" id="PTHR12778:SF10">
    <property type="entry name" value="MAJOR FACILITATOR SUPERFAMILY DOMAIN-CONTAINING PROTEIN 3"/>
    <property type="match status" value="1"/>
</dbReference>
<evidence type="ECO:0000256" key="7">
    <source>
        <dbReference type="SAM" id="Phobius"/>
    </source>
</evidence>
<dbReference type="InterPro" id="IPR004752">
    <property type="entry name" value="AmpG_permease/AT-1"/>
</dbReference>
<keyword evidence="3" id="KW-0813">Transport</keyword>
<keyword evidence="10" id="KW-1185">Reference proteome</keyword>
<dbReference type="InterPro" id="IPR020846">
    <property type="entry name" value="MFS_dom"/>
</dbReference>
<protein>
    <submittedName>
        <fullName evidence="9">MFS transporter</fullName>
    </submittedName>
</protein>
<dbReference type="Proteomes" id="UP000325187">
    <property type="component" value="Unassembled WGS sequence"/>
</dbReference>
<accession>A0A5A7N0U6</accession>
<dbReference type="SUPFAM" id="SSF103473">
    <property type="entry name" value="MFS general substrate transporter"/>
    <property type="match status" value="1"/>
</dbReference>
<dbReference type="NCBIfam" id="TIGR00901">
    <property type="entry name" value="2A0125"/>
    <property type="match status" value="1"/>
</dbReference>
<feature type="transmembrane region" description="Helical" evidence="7">
    <location>
        <begin position="301"/>
        <end position="322"/>
    </location>
</feature>
<evidence type="ECO:0000256" key="2">
    <source>
        <dbReference type="ARBA" id="ARBA00008335"/>
    </source>
</evidence>
<proteinExistence type="inferred from homology"/>
<feature type="domain" description="Major facilitator superfamily (MFS) profile" evidence="8">
    <location>
        <begin position="25"/>
        <end position="479"/>
    </location>
</feature>
<evidence type="ECO:0000256" key="5">
    <source>
        <dbReference type="ARBA" id="ARBA00022989"/>
    </source>
</evidence>
<dbReference type="GO" id="GO:0016020">
    <property type="term" value="C:membrane"/>
    <property type="evidence" value="ECO:0007669"/>
    <property type="project" value="UniProtKB-SubCell"/>
</dbReference>
<feature type="transmembrane region" description="Helical" evidence="7">
    <location>
        <begin position="334"/>
        <end position="354"/>
    </location>
</feature>
<feature type="transmembrane region" description="Helical" evidence="7">
    <location>
        <begin position="388"/>
        <end position="414"/>
    </location>
</feature>
<dbReference type="GO" id="GO:0022857">
    <property type="term" value="F:transmembrane transporter activity"/>
    <property type="evidence" value="ECO:0007669"/>
    <property type="project" value="InterPro"/>
</dbReference>
<feature type="transmembrane region" description="Helical" evidence="7">
    <location>
        <begin position="122"/>
        <end position="144"/>
    </location>
</feature>
<feature type="transmembrane region" description="Helical" evidence="7">
    <location>
        <begin position="264"/>
        <end position="281"/>
    </location>
</feature>
<feature type="transmembrane region" description="Helical" evidence="7">
    <location>
        <begin position="426"/>
        <end position="447"/>
    </location>
</feature>
<feature type="transmembrane region" description="Helical" evidence="7">
    <location>
        <begin position="190"/>
        <end position="209"/>
    </location>
</feature>
<name>A0A5A7N0U6_9PROT</name>
<evidence type="ECO:0000259" key="8">
    <source>
        <dbReference type="PROSITE" id="PS50850"/>
    </source>
</evidence>
<comment type="subcellular location">
    <subcellularLocation>
        <location evidence="1">Membrane</location>
        <topology evidence="1">Multi-pass membrane protein</topology>
    </subcellularLocation>
</comment>
<keyword evidence="4 7" id="KW-0812">Transmembrane</keyword>
<comment type="caution">
    <text evidence="9">The sequence shown here is derived from an EMBL/GenBank/DDBJ whole genome shotgun (WGS) entry which is preliminary data.</text>
</comment>
<keyword evidence="5 7" id="KW-1133">Transmembrane helix</keyword>
<reference evidence="9 10" key="1">
    <citation type="submission" date="2019-09" db="EMBL/GenBank/DDBJ databases">
        <title>NBRP : Genome information of microbial organism related human and environment.</title>
        <authorList>
            <person name="Hattori M."/>
            <person name="Oshima K."/>
            <person name="Inaba H."/>
            <person name="Suda W."/>
            <person name="Sakamoto M."/>
            <person name="Iino T."/>
            <person name="Kitahara M."/>
            <person name="Oshida Y."/>
            <person name="Iida T."/>
            <person name="Kudo T."/>
            <person name="Itoh T."/>
            <person name="Ohkuma M."/>
        </authorList>
    </citation>
    <scope>NUCLEOTIDE SEQUENCE [LARGE SCALE GENOMIC DNA]</scope>
    <source>
        <strain evidence="9 10">Mie-1</strain>
    </source>
</reference>
<feature type="transmembrane region" description="Helical" evidence="7">
    <location>
        <begin position="26"/>
        <end position="44"/>
    </location>
</feature>
<dbReference type="Pfam" id="PF07690">
    <property type="entry name" value="MFS_1"/>
    <property type="match status" value="1"/>
</dbReference>
<dbReference type="AlphaFoldDB" id="A0A5A7N0U6"/>
<organism evidence="9 10">
    <name type="scientific">Iodidimonas gelatinilytica</name>
    <dbReference type="NCBI Taxonomy" id="1236966"/>
    <lineage>
        <taxon>Bacteria</taxon>
        <taxon>Pseudomonadati</taxon>
        <taxon>Pseudomonadota</taxon>
        <taxon>Alphaproteobacteria</taxon>
        <taxon>Iodidimonadales</taxon>
        <taxon>Iodidimonadaceae</taxon>
        <taxon>Iodidimonas</taxon>
    </lineage>
</organism>
<feature type="transmembrane region" description="Helical" evidence="7">
    <location>
        <begin position="98"/>
        <end position="116"/>
    </location>
</feature>